<evidence type="ECO:0000313" key="4">
    <source>
        <dbReference type="Proteomes" id="UP001500689"/>
    </source>
</evidence>
<dbReference type="PRINTS" id="PR00111">
    <property type="entry name" value="ABHYDROLASE"/>
</dbReference>
<dbReference type="Pfam" id="PF12697">
    <property type="entry name" value="Abhydrolase_6"/>
    <property type="match status" value="1"/>
</dbReference>
<comment type="caution">
    <text evidence="3">The sequence shown here is derived from an EMBL/GenBank/DDBJ whole genome shotgun (WGS) entry which is preliminary data.</text>
</comment>
<dbReference type="PANTHER" id="PTHR43798">
    <property type="entry name" value="MONOACYLGLYCEROL LIPASE"/>
    <property type="match status" value="1"/>
</dbReference>
<dbReference type="InterPro" id="IPR000073">
    <property type="entry name" value="AB_hydrolase_1"/>
</dbReference>
<feature type="domain" description="AB hydrolase-1" evidence="2">
    <location>
        <begin position="2"/>
        <end position="223"/>
    </location>
</feature>
<evidence type="ECO:0000256" key="1">
    <source>
        <dbReference type="ARBA" id="ARBA00022801"/>
    </source>
</evidence>
<dbReference type="Proteomes" id="UP001500689">
    <property type="component" value="Unassembled WGS sequence"/>
</dbReference>
<evidence type="ECO:0000313" key="3">
    <source>
        <dbReference type="EMBL" id="GAA3567641.1"/>
    </source>
</evidence>
<gene>
    <name evidence="3" type="ORF">GCM10022222_59490</name>
</gene>
<keyword evidence="4" id="KW-1185">Reference proteome</keyword>
<evidence type="ECO:0000259" key="2">
    <source>
        <dbReference type="Pfam" id="PF12697"/>
    </source>
</evidence>
<dbReference type="PANTHER" id="PTHR43798:SF31">
    <property type="entry name" value="AB HYDROLASE SUPERFAMILY PROTEIN YCLE"/>
    <property type="match status" value="1"/>
</dbReference>
<protein>
    <recommendedName>
        <fullName evidence="2">AB hydrolase-1 domain-containing protein</fullName>
    </recommendedName>
</protein>
<organism evidence="3 4">
    <name type="scientific">Amycolatopsis ultiminotia</name>
    <dbReference type="NCBI Taxonomy" id="543629"/>
    <lineage>
        <taxon>Bacteria</taxon>
        <taxon>Bacillati</taxon>
        <taxon>Actinomycetota</taxon>
        <taxon>Actinomycetes</taxon>
        <taxon>Pseudonocardiales</taxon>
        <taxon>Pseudonocardiaceae</taxon>
        <taxon>Amycolatopsis</taxon>
    </lineage>
</organism>
<sequence>MWAGLMAAVADELHTVAYDCRCFGRSETSVEGEYSDVDDLVSVLDGHGLDSVVLVGASRGGRIALDFALAHPGRVRGLFLIAPDVSGFEASASADEQALLDAIEAADEAGDLERIIALEGQLHVDGPTRAADVSREEIRRLVAEMSRVNYALQQSTPDFTDPGPAAGRLAGMACPVHVLVGTADTTGMREMAAAIARTCPGATLTEVPDAAHMLVLERPDVVESELRSWLPPR</sequence>
<name>A0ABP6XI41_9PSEU</name>
<dbReference type="InterPro" id="IPR050266">
    <property type="entry name" value="AB_hydrolase_sf"/>
</dbReference>
<proteinExistence type="predicted"/>
<dbReference type="InterPro" id="IPR029058">
    <property type="entry name" value="AB_hydrolase_fold"/>
</dbReference>
<accession>A0ABP6XI41</accession>
<reference evidence="4" key="1">
    <citation type="journal article" date="2019" name="Int. J. Syst. Evol. Microbiol.">
        <title>The Global Catalogue of Microorganisms (GCM) 10K type strain sequencing project: providing services to taxonomists for standard genome sequencing and annotation.</title>
        <authorList>
            <consortium name="The Broad Institute Genomics Platform"/>
            <consortium name="The Broad Institute Genome Sequencing Center for Infectious Disease"/>
            <person name="Wu L."/>
            <person name="Ma J."/>
        </authorList>
    </citation>
    <scope>NUCLEOTIDE SEQUENCE [LARGE SCALE GENOMIC DNA]</scope>
    <source>
        <strain evidence="4">JCM 16898</strain>
    </source>
</reference>
<dbReference type="EMBL" id="BAAAZN010000014">
    <property type="protein sequence ID" value="GAA3567641.1"/>
    <property type="molecule type" value="Genomic_DNA"/>
</dbReference>
<dbReference type="Gene3D" id="3.40.50.1820">
    <property type="entry name" value="alpha/beta hydrolase"/>
    <property type="match status" value="1"/>
</dbReference>
<dbReference type="SUPFAM" id="SSF53474">
    <property type="entry name" value="alpha/beta-Hydrolases"/>
    <property type="match status" value="1"/>
</dbReference>
<keyword evidence="1" id="KW-0378">Hydrolase</keyword>